<dbReference type="EMBL" id="BAHC01000125">
    <property type="protein sequence ID" value="GAB91222.1"/>
    <property type="molecule type" value="Genomic_DNA"/>
</dbReference>
<reference evidence="2 3" key="1">
    <citation type="submission" date="2012-08" db="EMBL/GenBank/DDBJ databases">
        <title>Whole genome shotgun sequence of Gordonia rhizosphera NBRC 16068.</title>
        <authorList>
            <person name="Takarada H."/>
            <person name="Isaki S."/>
            <person name="Hosoyama A."/>
            <person name="Tsuchikane K."/>
            <person name="Katsumata H."/>
            <person name="Baba S."/>
            <person name="Ohji S."/>
            <person name="Yamazaki S."/>
            <person name="Fujita N."/>
        </authorList>
    </citation>
    <scope>NUCLEOTIDE SEQUENCE [LARGE SCALE GENOMIC DNA]</scope>
    <source>
        <strain evidence="2 3">NBRC 16068</strain>
    </source>
</reference>
<feature type="domain" description="Putative restriction endonuclease" evidence="1">
    <location>
        <begin position="54"/>
        <end position="192"/>
    </location>
</feature>
<dbReference type="Pfam" id="PF05685">
    <property type="entry name" value="Uma2"/>
    <property type="match status" value="1"/>
</dbReference>
<proteinExistence type="predicted"/>
<sequence length="209" mass="22356">MGPYGGHVGFVHVLAPDVVKEIVSGVASATTMGAMTVASDAHLLSLDDWRARGEDNGARVELQEGVLIVAPRPTAAHARMAFSLATQLADQIPDGFEVLPEVDVIVDPRTPATVRSPDVILRSTAADDSAITPDQVVLAVEVISPGSRRTDRVTKRSEYEDVGIAHYWIVAEDRTLTALDLTPAGYVETTFTGQFVVSSPWELHISLDG</sequence>
<evidence type="ECO:0000313" key="2">
    <source>
        <dbReference type="EMBL" id="GAB91222.1"/>
    </source>
</evidence>
<dbReference type="Gene3D" id="3.90.1570.10">
    <property type="entry name" value="tt1808, chain A"/>
    <property type="match status" value="1"/>
</dbReference>
<accession>K6WGB9</accession>
<dbReference type="eggNOG" id="COG4636">
    <property type="taxonomic scope" value="Bacteria"/>
</dbReference>
<dbReference type="Proteomes" id="UP000008363">
    <property type="component" value="Unassembled WGS sequence"/>
</dbReference>
<dbReference type="AlphaFoldDB" id="K6WGB9"/>
<gene>
    <name evidence="2" type="ORF">GORHZ_125_01060</name>
</gene>
<organism evidence="2 3">
    <name type="scientific">Gordonia rhizosphera NBRC 16068</name>
    <dbReference type="NCBI Taxonomy" id="1108045"/>
    <lineage>
        <taxon>Bacteria</taxon>
        <taxon>Bacillati</taxon>
        <taxon>Actinomycetota</taxon>
        <taxon>Actinomycetes</taxon>
        <taxon>Mycobacteriales</taxon>
        <taxon>Gordoniaceae</taxon>
        <taxon>Gordonia</taxon>
    </lineage>
</organism>
<dbReference type="PANTHER" id="PTHR35400:SF3">
    <property type="entry name" value="SLL1072 PROTEIN"/>
    <property type="match status" value="1"/>
</dbReference>
<evidence type="ECO:0000313" key="3">
    <source>
        <dbReference type="Proteomes" id="UP000008363"/>
    </source>
</evidence>
<dbReference type="InterPro" id="IPR012296">
    <property type="entry name" value="Nuclease_put_TT1808"/>
</dbReference>
<name>K6WGB9_9ACTN</name>
<dbReference type="SUPFAM" id="SSF52980">
    <property type="entry name" value="Restriction endonuclease-like"/>
    <property type="match status" value="1"/>
</dbReference>
<keyword evidence="3" id="KW-1185">Reference proteome</keyword>
<evidence type="ECO:0000259" key="1">
    <source>
        <dbReference type="Pfam" id="PF05685"/>
    </source>
</evidence>
<protein>
    <recommendedName>
        <fullName evidence="1">Putative restriction endonuclease domain-containing protein</fullName>
    </recommendedName>
</protein>
<comment type="caution">
    <text evidence="2">The sequence shown here is derived from an EMBL/GenBank/DDBJ whole genome shotgun (WGS) entry which is preliminary data.</text>
</comment>
<dbReference type="CDD" id="cd06260">
    <property type="entry name" value="DUF820-like"/>
    <property type="match status" value="1"/>
</dbReference>
<dbReference type="PANTHER" id="PTHR35400">
    <property type="entry name" value="SLR1083 PROTEIN"/>
    <property type="match status" value="1"/>
</dbReference>
<dbReference type="InterPro" id="IPR011335">
    <property type="entry name" value="Restrct_endonuc-II-like"/>
</dbReference>
<dbReference type="InterPro" id="IPR008538">
    <property type="entry name" value="Uma2"/>
</dbReference>